<accession>A0ABR2VE93</accession>
<evidence type="ECO:0000256" key="1">
    <source>
        <dbReference type="SAM" id="MobiDB-lite"/>
    </source>
</evidence>
<dbReference type="Gene3D" id="3.50.4.10">
    <property type="entry name" value="Hepatocyte Growth Factor"/>
    <property type="match status" value="1"/>
</dbReference>
<name>A0ABR2VE93_9PEZI</name>
<evidence type="ECO:0000313" key="2">
    <source>
        <dbReference type="EMBL" id="KAK9425243.1"/>
    </source>
</evidence>
<gene>
    <name evidence="2" type="ORF">SUNI508_13226</name>
</gene>
<organism evidence="2 3">
    <name type="scientific">Seiridium unicorne</name>
    <dbReference type="NCBI Taxonomy" id="138068"/>
    <lineage>
        <taxon>Eukaryota</taxon>
        <taxon>Fungi</taxon>
        <taxon>Dikarya</taxon>
        <taxon>Ascomycota</taxon>
        <taxon>Pezizomycotina</taxon>
        <taxon>Sordariomycetes</taxon>
        <taxon>Xylariomycetidae</taxon>
        <taxon>Amphisphaeriales</taxon>
        <taxon>Sporocadaceae</taxon>
        <taxon>Seiridium</taxon>
    </lineage>
</organism>
<dbReference type="Proteomes" id="UP001408356">
    <property type="component" value="Unassembled WGS sequence"/>
</dbReference>
<protein>
    <submittedName>
        <fullName evidence="2">Apple domain-containing protein</fullName>
    </submittedName>
</protein>
<keyword evidence="3" id="KW-1185">Reference proteome</keyword>
<reference evidence="2 3" key="1">
    <citation type="journal article" date="2024" name="J. Plant Pathol.">
        <title>Sequence and assembly of the genome of Seiridium unicorne, isolate CBS 538.82, causal agent of cypress canker disease.</title>
        <authorList>
            <person name="Scali E."/>
            <person name="Rocca G.D."/>
            <person name="Danti R."/>
            <person name="Garbelotto M."/>
            <person name="Barberini S."/>
            <person name="Baroncelli R."/>
            <person name="Emiliani G."/>
        </authorList>
    </citation>
    <scope>NUCLEOTIDE SEQUENCE [LARGE SCALE GENOMIC DNA]</scope>
    <source>
        <strain evidence="2 3">BM-138-508</strain>
    </source>
</reference>
<proteinExistence type="predicted"/>
<evidence type="ECO:0000313" key="3">
    <source>
        <dbReference type="Proteomes" id="UP001408356"/>
    </source>
</evidence>
<sequence length="571" mass="59066">MELLDPRIIQPNATKPRSCRFDGPELVDFVSSSIQPTFAIEPTNSASLDVTGSFTFSDVPGATCTFPVTAAFTPIVTRIGGTESISCYPLTLATSYTGITCPLTWNQLPTGTWQLMYNEGGNYQTSIIANTFVIVTPTTVTETETQVVTTSTTLPPIPSSTETVTSASSTETIFSTPPAVPSSTAFETTISTTVSISTLTPPPLSTETVEQYTSTKTSIISLPSSTITVSIENCPSDSSTDSSLSQSTASSSTNSSTTLSAASSNTSSSMTSSSGSSTTSSIALYTASSASEYSTLSSSSSNIASTISSSTELSTSSTVAYTGTLSVTSTTATPTATCVDWSEYATSNGATYMLMCSTSFIGEEISPKTYQHNYESCAAACESSGECSAFTWSPNQKCGGGKCKLLSMVISSIPGSLQDISGTRTTVVSLPKRKLDASLFGSGGEPVFLPRNELPARQAHCTTCHPDHTYPPVPTTTSTVSVIIATTTLDPTPAASGVSIDVELAGATTTETVATPTSGVITSTISTDTTSFSTTTLDSTITTTTTDLDTTVFTTITPSSSSTITVTYCTV</sequence>
<comment type="caution">
    <text evidence="2">The sequence shown here is derived from an EMBL/GenBank/DDBJ whole genome shotgun (WGS) entry which is preliminary data.</text>
</comment>
<feature type="region of interest" description="Disordered" evidence="1">
    <location>
        <begin position="232"/>
        <end position="278"/>
    </location>
</feature>
<dbReference type="EMBL" id="JARVKF010000023">
    <property type="protein sequence ID" value="KAK9425243.1"/>
    <property type="molecule type" value="Genomic_DNA"/>
</dbReference>